<keyword evidence="1" id="KW-0560">Oxidoreductase</keyword>
<dbReference type="CDD" id="cd07085">
    <property type="entry name" value="ALDH_F6_MMSDH"/>
    <property type="match status" value="1"/>
</dbReference>
<sequence>MSEIIKLKYFCNGQFVESKTEHYDKIYDPSTGAVIAHSPRCTKAEVLAAIEAAKTAYPAWSNTPPMKRAQILYRIRELIMQNLDELTLSVATENGKAWLEAQGDVLKAKEGTELACGIPSLLMGESLMDTANGVDTTLYRESVGVFAGLVPFNFPAMIPFGWMAPLCIAAGNTIVLKASSMTPMTAYKMAQIYKEAGVPDGVVNVVTCSRVEAELFLTHEDVRGITFVGSTSVGKHIYSVAAAHGKRVQALCEAKNHALVLEDAPLERTAAGIINAAFGCAGERCMALPVVVVQESIADKLVELLVQFCKEAKVGPAYDKATNLGPVVTEDHKKSIVNWIETGIKEGAKLVLDGRDIKVSGYEKGAYIGHTIFDHVTSEMTVGQKEIFGPVLCIKRVKNFEEGITAMNANPYANGSVIFTQNGYYAREFTKRTHGGMVGVNVGIPVPVGVFPFSGHKNSFFGDLHCLGKDGVRFYTQTKNVTTKWFNEEERKQKTVSTWDGTI</sequence>
<dbReference type="FunFam" id="3.40.309.10:FF:000002">
    <property type="entry name" value="Methylmalonate-semialdehyde dehydrogenase (Acylating)"/>
    <property type="match status" value="1"/>
</dbReference>
<evidence type="ECO:0000313" key="4">
    <source>
        <dbReference type="Proteomes" id="UP000214880"/>
    </source>
</evidence>
<evidence type="ECO:0000259" key="2">
    <source>
        <dbReference type="Pfam" id="PF00171"/>
    </source>
</evidence>
<feature type="domain" description="Aldehyde dehydrogenase" evidence="2">
    <location>
        <begin position="15"/>
        <end position="481"/>
    </location>
</feature>
<dbReference type="Gene3D" id="3.40.309.10">
    <property type="entry name" value="Aldehyde Dehydrogenase, Chain A, domain 2"/>
    <property type="match status" value="1"/>
</dbReference>
<dbReference type="PANTHER" id="PTHR43866:SF4">
    <property type="entry name" value="MALONATE-SEMIALDEHYDE DEHYDROGENASE"/>
    <property type="match status" value="1"/>
</dbReference>
<dbReference type="InterPro" id="IPR016161">
    <property type="entry name" value="Ald_DH/histidinol_DH"/>
</dbReference>
<organism evidence="3 4">
    <name type="scientific">Dendrosporobacter quercicolus</name>
    <dbReference type="NCBI Taxonomy" id="146817"/>
    <lineage>
        <taxon>Bacteria</taxon>
        <taxon>Bacillati</taxon>
        <taxon>Bacillota</taxon>
        <taxon>Negativicutes</taxon>
        <taxon>Selenomonadales</taxon>
        <taxon>Sporomusaceae</taxon>
        <taxon>Dendrosporobacter</taxon>
    </lineage>
</organism>
<dbReference type="RefSeq" id="WP_092068634.1">
    <property type="nucleotide sequence ID" value="NZ_FNHB01000001.1"/>
</dbReference>
<dbReference type="OrthoDB" id="9762913at2"/>
<dbReference type="GO" id="GO:0004491">
    <property type="term" value="F:methylmalonate-semialdehyde dehydrogenase (acylating, NAD) activity"/>
    <property type="evidence" value="ECO:0007669"/>
    <property type="project" value="InterPro"/>
</dbReference>
<accession>A0A1G9MY23</accession>
<dbReference type="InterPro" id="IPR016163">
    <property type="entry name" value="Ald_DH_C"/>
</dbReference>
<dbReference type="GO" id="GO:0006210">
    <property type="term" value="P:thymine catabolic process"/>
    <property type="evidence" value="ECO:0007669"/>
    <property type="project" value="TreeGrafter"/>
</dbReference>
<dbReference type="Pfam" id="PF00171">
    <property type="entry name" value="Aldedh"/>
    <property type="match status" value="1"/>
</dbReference>
<dbReference type="PANTHER" id="PTHR43866">
    <property type="entry name" value="MALONATE-SEMIALDEHYDE DEHYDROGENASE"/>
    <property type="match status" value="1"/>
</dbReference>
<gene>
    <name evidence="3" type="ORF">SAMN04488502_101832</name>
</gene>
<evidence type="ECO:0000256" key="1">
    <source>
        <dbReference type="ARBA" id="ARBA00023002"/>
    </source>
</evidence>
<dbReference type="InterPro" id="IPR010061">
    <property type="entry name" value="MeMal-semiAld_DH"/>
</dbReference>
<name>A0A1G9MY23_9FIRM</name>
<dbReference type="NCBIfam" id="TIGR01722">
    <property type="entry name" value="MMSDH"/>
    <property type="match status" value="1"/>
</dbReference>
<dbReference type="InterPro" id="IPR015590">
    <property type="entry name" value="Aldehyde_DH_dom"/>
</dbReference>
<dbReference type="InterPro" id="IPR016162">
    <property type="entry name" value="Ald_DH_N"/>
</dbReference>
<dbReference type="Gene3D" id="3.40.605.10">
    <property type="entry name" value="Aldehyde Dehydrogenase, Chain A, domain 1"/>
    <property type="match status" value="1"/>
</dbReference>
<dbReference type="STRING" id="146817.SAMN04488502_101832"/>
<protein>
    <submittedName>
        <fullName evidence="3">Malonate-semialdehyde dehydrogenase (Acetylating) / methylmalonate-semialdehyde dehydrogenase</fullName>
    </submittedName>
</protein>
<proteinExistence type="predicted"/>
<dbReference type="Proteomes" id="UP000214880">
    <property type="component" value="Unassembled WGS sequence"/>
</dbReference>
<dbReference type="AlphaFoldDB" id="A0A1G9MY23"/>
<dbReference type="EMBL" id="FNHB01000001">
    <property type="protein sequence ID" value="SDL79024.1"/>
    <property type="molecule type" value="Genomic_DNA"/>
</dbReference>
<reference evidence="3 4" key="1">
    <citation type="submission" date="2016-10" db="EMBL/GenBank/DDBJ databases">
        <authorList>
            <person name="de Groot N.N."/>
        </authorList>
    </citation>
    <scope>NUCLEOTIDE SEQUENCE [LARGE SCALE GENOMIC DNA]</scope>
    <source>
        <strain evidence="3 4">DSM 1736</strain>
    </source>
</reference>
<evidence type="ECO:0000313" key="3">
    <source>
        <dbReference type="EMBL" id="SDL79024.1"/>
    </source>
</evidence>
<dbReference type="GO" id="GO:0006574">
    <property type="term" value="P:L-valine catabolic process"/>
    <property type="evidence" value="ECO:0007669"/>
    <property type="project" value="TreeGrafter"/>
</dbReference>
<dbReference type="SUPFAM" id="SSF53720">
    <property type="entry name" value="ALDH-like"/>
    <property type="match status" value="1"/>
</dbReference>
<keyword evidence="4" id="KW-1185">Reference proteome</keyword>